<evidence type="ECO:0000313" key="2">
    <source>
        <dbReference type="EMBL" id="CAD9142911.1"/>
    </source>
</evidence>
<gene>
    <name evidence="2" type="ORF">ACAT0790_LOCUS27871</name>
</gene>
<dbReference type="GO" id="GO:0008757">
    <property type="term" value="F:S-adenosylmethionine-dependent methyltransferase activity"/>
    <property type="evidence" value="ECO:0007669"/>
    <property type="project" value="InterPro"/>
</dbReference>
<dbReference type="PROSITE" id="PS51257">
    <property type="entry name" value="PROKAR_LIPOPROTEIN"/>
    <property type="match status" value="1"/>
</dbReference>
<dbReference type="EMBL" id="HBGE01046203">
    <property type="protein sequence ID" value="CAD9142911.1"/>
    <property type="molecule type" value="Transcribed_RNA"/>
</dbReference>
<dbReference type="PANTHER" id="PTHR42912:SF83">
    <property type="entry name" value="METHYLTRANSFERASE TYPE 11 DOMAIN-CONTAINING PROTEIN"/>
    <property type="match status" value="1"/>
</dbReference>
<dbReference type="InterPro" id="IPR013216">
    <property type="entry name" value="Methyltransf_11"/>
</dbReference>
<reference evidence="2" key="1">
    <citation type="submission" date="2021-01" db="EMBL/GenBank/DDBJ databases">
        <authorList>
            <person name="Corre E."/>
            <person name="Pelletier E."/>
            <person name="Niang G."/>
            <person name="Scheremetjew M."/>
            <person name="Finn R."/>
            <person name="Kale V."/>
            <person name="Holt S."/>
            <person name="Cochrane G."/>
            <person name="Meng A."/>
            <person name="Brown T."/>
            <person name="Cohen L."/>
        </authorList>
    </citation>
    <scope>NUCLEOTIDE SEQUENCE</scope>
    <source>
        <strain evidence="2">OF101</strain>
    </source>
</reference>
<dbReference type="AlphaFoldDB" id="A0A7S1QMA0"/>
<accession>A0A7S1QMA0</accession>
<dbReference type="Pfam" id="PF08241">
    <property type="entry name" value="Methyltransf_11"/>
    <property type="match status" value="1"/>
</dbReference>
<organism evidence="2">
    <name type="scientific">Alexandrium catenella</name>
    <name type="common">Red tide dinoflagellate</name>
    <name type="synonym">Gonyaulax catenella</name>
    <dbReference type="NCBI Taxonomy" id="2925"/>
    <lineage>
        <taxon>Eukaryota</taxon>
        <taxon>Sar</taxon>
        <taxon>Alveolata</taxon>
        <taxon>Dinophyceae</taxon>
        <taxon>Gonyaulacales</taxon>
        <taxon>Pyrocystaceae</taxon>
        <taxon>Alexandrium</taxon>
    </lineage>
</organism>
<dbReference type="InterPro" id="IPR050508">
    <property type="entry name" value="Methyltransf_Superfamily"/>
</dbReference>
<dbReference type="Gene3D" id="3.40.50.150">
    <property type="entry name" value="Vaccinia Virus protein VP39"/>
    <property type="match status" value="1"/>
</dbReference>
<protein>
    <recommendedName>
        <fullName evidence="1">Methyltransferase type 11 domain-containing protein</fullName>
    </recommendedName>
</protein>
<proteinExistence type="predicted"/>
<dbReference type="SUPFAM" id="SSF53335">
    <property type="entry name" value="S-adenosyl-L-methionine-dependent methyltransferases"/>
    <property type="match status" value="1"/>
</dbReference>
<evidence type="ECO:0000259" key="1">
    <source>
        <dbReference type="Pfam" id="PF08241"/>
    </source>
</evidence>
<dbReference type="PANTHER" id="PTHR42912">
    <property type="entry name" value="METHYLTRANSFERASE"/>
    <property type="match status" value="1"/>
</dbReference>
<dbReference type="InterPro" id="IPR029063">
    <property type="entry name" value="SAM-dependent_MTases_sf"/>
</dbReference>
<dbReference type="CDD" id="cd02440">
    <property type="entry name" value="AdoMet_MTases"/>
    <property type="match status" value="1"/>
</dbReference>
<feature type="domain" description="Methyltransferase type 11" evidence="1">
    <location>
        <begin position="84"/>
        <end position="180"/>
    </location>
</feature>
<sequence>MATAARGIGLAVGAAATSCAVAYVGTKLLTSPPVPRPCPSERARRDTFESAARKWDETVGFDEFVAGIGRWRRRLAQHASGDVLEVAVGSGRNFSYYSKAKVSSVTGVDFSRGMLEVADGKRQELAPVQLKLKLASSQKLDFPDCSFDTVVDTFGVCSFEAPVESLREMRRVVKEEGQVLLLEHGASNWEMVQGLLNRSVHKHVDKFGCYPNRNIVELVREAGLHIVQDERKHFGSTYLLVCKRSPPPPESEE</sequence>
<name>A0A7S1QMA0_ALECA</name>